<dbReference type="PANTHER" id="PTHR43004:SF19">
    <property type="entry name" value="BINDING MONOOXYGENASE, PUTATIVE (JCVI)-RELATED"/>
    <property type="match status" value="1"/>
</dbReference>
<dbReference type="AlphaFoldDB" id="A0A0Q0YLM9"/>
<dbReference type="PATRIC" id="fig|1544416.3.peg.2343"/>
<dbReference type="STRING" id="1544416.Cocul_02339"/>
<evidence type="ECO:0000313" key="5">
    <source>
        <dbReference type="EMBL" id="KQB83364.1"/>
    </source>
</evidence>
<dbReference type="Pfam" id="PF21274">
    <property type="entry name" value="Rng_hyd_C"/>
    <property type="match status" value="1"/>
</dbReference>
<dbReference type="InterPro" id="IPR050641">
    <property type="entry name" value="RIFMO-like"/>
</dbReference>
<dbReference type="OrthoDB" id="8670884at2"/>
<keyword evidence="5" id="KW-0503">Monooxygenase</keyword>
<comment type="cofactor">
    <cofactor evidence="1">
        <name>FAD</name>
        <dbReference type="ChEBI" id="CHEBI:57692"/>
    </cofactor>
</comment>
<dbReference type="GO" id="GO:0071949">
    <property type="term" value="F:FAD binding"/>
    <property type="evidence" value="ECO:0007669"/>
    <property type="project" value="InterPro"/>
</dbReference>
<dbReference type="Gene3D" id="3.50.50.60">
    <property type="entry name" value="FAD/NAD(P)-binding domain"/>
    <property type="match status" value="2"/>
</dbReference>
<proteinExistence type="predicted"/>
<accession>A0A0Q0YLM9</accession>
<dbReference type="EC" id="1.14.13.50" evidence="5"/>
<comment type="caution">
    <text evidence="5">The sequence shown here is derived from an EMBL/GenBank/DDBJ whole genome shotgun (WGS) entry which is preliminary data.</text>
</comment>
<organism evidence="5 6">
    <name type="scientific">Corynebacterium oculi</name>
    <dbReference type="NCBI Taxonomy" id="1544416"/>
    <lineage>
        <taxon>Bacteria</taxon>
        <taxon>Bacillati</taxon>
        <taxon>Actinomycetota</taxon>
        <taxon>Actinomycetes</taxon>
        <taxon>Mycobacteriales</taxon>
        <taxon>Corynebacteriaceae</taxon>
        <taxon>Corynebacterium</taxon>
    </lineage>
</organism>
<keyword evidence="3" id="KW-0274">FAD</keyword>
<protein>
    <submittedName>
        <fullName evidence="5">Pentachlorophenol 4-monooxygenase</fullName>
        <ecNumber evidence="5">1.14.13.50</ecNumber>
    </submittedName>
</protein>
<dbReference type="Gene3D" id="3.30.70.2450">
    <property type="match status" value="1"/>
</dbReference>
<keyword evidence="5" id="KW-0560">Oxidoreductase</keyword>
<dbReference type="InterPro" id="IPR002938">
    <property type="entry name" value="FAD-bd"/>
</dbReference>
<dbReference type="Proteomes" id="UP000050517">
    <property type="component" value="Unassembled WGS sequence"/>
</dbReference>
<evidence type="ECO:0000313" key="6">
    <source>
        <dbReference type="Proteomes" id="UP000050517"/>
    </source>
</evidence>
<sequence>MRKHYDVVIVGGGPVGMLVANELALHDISAVVLEKRHTISEYPKAGTYHARAISTLIRRGIVASPRRTTDHLANTVEPFQFAGYPWLSLRTRTIDGPVMLGIAQADLERAISRHAEGCGAKVLRGHCVTAVSQTETEAFIQSLDDEGNEHSFTADYVIGADGGRSIVRQSGDFDIREYAPTMRAMLGLVSLPHPNQIPNGWSHTPRGWTLLNHNPYGESRLIVFEFDGPVSDRKASVTPEEFSSAVERVVGNPVELVSPHYLNRFSDYSRIARSYRDRRLFLAGDAAHIHYPLGGQGLNTGIIDAVNLGWKISAVLCGAAEEQLLDTYGQERESAGQWLINNTRLQSLMMNPDPIYDTIRHTMAEMLCHQESHDWLADRINGVSAQYSVGLEEYPDLDGTFMPDLEIALNKEITTISRLLGDGKFLIISTEKILKNIPIPKFTNPISLSKELPQDFPEVIVVRPDGYIAWAGRAEEEKTMLSCLHSYFSLTCNNEEKAHD</sequence>
<keyword evidence="6" id="KW-1185">Reference proteome</keyword>
<evidence type="ECO:0000259" key="4">
    <source>
        <dbReference type="Pfam" id="PF01494"/>
    </source>
</evidence>
<dbReference type="PANTHER" id="PTHR43004">
    <property type="entry name" value="TRK SYSTEM POTASSIUM UPTAKE PROTEIN"/>
    <property type="match status" value="1"/>
</dbReference>
<dbReference type="RefSeq" id="WP_069723633.1">
    <property type="nucleotide sequence ID" value="NZ_LKST01000004.1"/>
</dbReference>
<dbReference type="InterPro" id="IPR036188">
    <property type="entry name" value="FAD/NAD-bd_sf"/>
</dbReference>
<dbReference type="SUPFAM" id="SSF51905">
    <property type="entry name" value="FAD/NAD(P)-binding domain"/>
    <property type="match status" value="1"/>
</dbReference>
<feature type="domain" description="FAD-binding" evidence="4">
    <location>
        <begin position="5"/>
        <end position="342"/>
    </location>
</feature>
<dbReference type="PRINTS" id="PR00420">
    <property type="entry name" value="RNGMNOXGNASE"/>
</dbReference>
<evidence type="ECO:0000256" key="1">
    <source>
        <dbReference type="ARBA" id="ARBA00001974"/>
    </source>
</evidence>
<dbReference type="Pfam" id="PF01494">
    <property type="entry name" value="FAD_binding_3"/>
    <property type="match status" value="1"/>
</dbReference>
<evidence type="ECO:0000256" key="2">
    <source>
        <dbReference type="ARBA" id="ARBA00022630"/>
    </source>
</evidence>
<name>A0A0Q0YLM9_9CORY</name>
<dbReference type="EMBL" id="LKST01000004">
    <property type="protein sequence ID" value="KQB83364.1"/>
    <property type="molecule type" value="Genomic_DNA"/>
</dbReference>
<dbReference type="GO" id="GO:0018677">
    <property type="term" value="F:pentachlorophenol monooxygenase activity"/>
    <property type="evidence" value="ECO:0007669"/>
    <property type="project" value="UniProtKB-EC"/>
</dbReference>
<keyword evidence="2" id="KW-0285">Flavoprotein</keyword>
<evidence type="ECO:0000256" key="3">
    <source>
        <dbReference type="ARBA" id="ARBA00022827"/>
    </source>
</evidence>
<dbReference type="Gene3D" id="3.40.30.120">
    <property type="match status" value="1"/>
</dbReference>
<gene>
    <name evidence="5" type="primary">pcpB</name>
    <name evidence="5" type="ORF">Cocul_02339</name>
</gene>
<reference evidence="5 6" key="1">
    <citation type="submission" date="2015-10" db="EMBL/GenBank/DDBJ databases">
        <title>Corynebacteirum lowii and Corynebacterium oculi species nova, derived from human clinical disease and and emended description of Corynebacterium mastiditis.</title>
        <authorList>
            <person name="Bernard K."/>
            <person name="Pacheco A.L."/>
            <person name="Mcdougall C."/>
            <person name="Burtx T."/>
            <person name="Weibe D."/>
            <person name="Tyler S."/>
            <person name="Olson A.B."/>
            <person name="Cnockaert M."/>
            <person name="Eguchi H."/>
            <person name="Kuwahara T."/>
            <person name="Nakayama-Imaohji H."/>
            <person name="Boudewijins M."/>
            <person name="Van Hoecke F."/>
            <person name="Bernier A.-M."/>
            <person name="Vandamme P."/>
        </authorList>
    </citation>
    <scope>NUCLEOTIDE SEQUENCE [LARGE SCALE GENOMIC DNA]</scope>
    <source>
        <strain evidence="5 6">NML 130210</strain>
    </source>
</reference>